<comment type="caution">
    <text evidence="3">The sequence shown here is derived from an EMBL/GenBank/DDBJ whole genome shotgun (WGS) entry which is preliminary data.</text>
</comment>
<evidence type="ECO:0000256" key="2">
    <source>
        <dbReference type="SAM" id="MobiDB-lite"/>
    </source>
</evidence>
<keyword evidence="4" id="KW-1185">Reference proteome</keyword>
<dbReference type="AlphaFoldDB" id="A0AAD5R9K4"/>
<proteinExistence type="predicted"/>
<dbReference type="EMBL" id="JAHQIW010007065">
    <property type="protein sequence ID" value="KAJ1371913.1"/>
    <property type="molecule type" value="Genomic_DNA"/>
</dbReference>
<evidence type="ECO:0000313" key="4">
    <source>
        <dbReference type="Proteomes" id="UP001196413"/>
    </source>
</evidence>
<sequence>MSSPGNPNEHTRPCPCPCQSASMVLVLISGNHRSDHQYLSSNASPHYHMPFHSPFVDPVGSIVCLRVLHLNGKLCYVPIEPELNCMINQQFGNCVCAHDLETANFSPTTNNVMERNDAAFMQSRRKTKPSQPYNNSENFACEIPTVNSTPQRMTVNTQEEIGADGPSWTVPHPQPQSGVRRSRLWLGEMNQTPQNWPPFSNSEDRPVVPFNGSVSMPNLSKKDVSGSEQHKMELLKQIEENKRRRELEKEWERKEEEREIKREVVLDERIETNHAEEGILQLVKTLTIGSSWATWRLERYNEKIRQEEEEEKRKLKERAIKLERQSQEVMENIRNRTSSHPVRSSPLPPEREQRNSSSNSNESRLEWWEKKPTWQEKVRTIAAALSSQLYDRNQIQEEVPELRRDDHRTITTLPFLSRSISRSTLEHIKAHNIVIKKHNSQWNSENSEEKMPTRSSSRMSRQGKQPNRQVSEGEYTNTSGTGNHSGNVAKERLRHFEDVTRLIGLLFVSVRRSERGGPPHCVLMSNN</sequence>
<name>A0AAD5R9K4_PARTN</name>
<reference evidence="3" key="1">
    <citation type="submission" date="2021-06" db="EMBL/GenBank/DDBJ databases">
        <title>Parelaphostrongylus tenuis whole genome reference sequence.</title>
        <authorList>
            <person name="Garwood T.J."/>
            <person name="Larsen P.A."/>
            <person name="Fountain-Jones N.M."/>
            <person name="Garbe J.R."/>
            <person name="Macchietto M.G."/>
            <person name="Kania S.A."/>
            <person name="Gerhold R.W."/>
            <person name="Richards J.E."/>
            <person name="Wolf T.M."/>
        </authorList>
    </citation>
    <scope>NUCLEOTIDE SEQUENCE</scope>
    <source>
        <strain evidence="3">MNPRO001-30</strain>
        <tissue evidence="3">Meninges</tissue>
    </source>
</reference>
<gene>
    <name evidence="3" type="ORF">KIN20_033953</name>
</gene>
<feature type="compositionally biased region" description="Polar residues" evidence="2">
    <location>
        <begin position="453"/>
        <end position="486"/>
    </location>
</feature>
<protein>
    <submittedName>
        <fullName evidence="3">Uncharacterized protein</fullName>
    </submittedName>
</protein>
<evidence type="ECO:0000256" key="1">
    <source>
        <dbReference type="SAM" id="Coils"/>
    </source>
</evidence>
<feature type="region of interest" description="Disordered" evidence="2">
    <location>
        <begin position="439"/>
        <end position="488"/>
    </location>
</feature>
<dbReference type="Proteomes" id="UP001196413">
    <property type="component" value="Unassembled WGS sequence"/>
</dbReference>
<organism evidence="3 4">
    <name type="scientific">Parelaphostrongylus tenuis</name>
    <name type="common">Meningeal worm</name>
    <dbReference type="NCBI Taxonomy" id="148309"/>
    <lineage>
        <taxon>Eukaryota</taxon>
        <taxon>Metazoa</taxon>
        <taxon>Ecdysozoa</taxon>
        <taxon>Nematoda</taxon>
        <taxon>Chromadorea</taxon>
        <taxon>Rhabditida</taxon>
        <taxon>Rhabditina</taxon>
        <taxon>Rhabditomorpha</taxon>
        <taxon>Strongyloidea</taxon>
        <taxon>Metastrongylidae</taxon>
        <taxon>Parelaphostrongylus</taxon>
    </lineage>
</organism>
<evidence type="ECO:0000313" key="3">
    <source>
        <dbReference type="EMBL" id="KAJ1371913.1"/>
    </source>
</evidence>
<accession>A0AAD5R9K4</accession>
<feature type="coiled-coil region" evidence="1">
    <location>
        <begin position="235"/>
        <end position="264"/>
    </location>
</feature>
<keyword evidence="1" id="KW-0175">Coiled coil</keyword>
<feature type="region of interest" description="Disordered" evidence="2">
    <location>
        <begin position="326"/>
        <end position="365"/>
    </location>
</feature>